<keyword evidence="1" id="KW-0812">Transmembrane</keyword>
<dbReference type="EMBL" id="FNCA01000001">
    <property type="protein sequence ID" value="SDF25172.1"/>
    <property type="molecule type" value="Genomic_DNA"/>
</dbReference>
<dbReference type="RefSeq" id="WP_091707788.1">
    <property type="nucleotide sequence ID" value="NZ_FNCA01000001.1"/>
</dbReference>
<reference evidence="3 4" key="1">
    <citation type="submission" date="2016-10" db="EMBL/GenBank/DDBJ databases">
        <authorList>
            <person name="Varghese N."/>
            <person name="Submissions S."/>
        </authorList>
    </citation>
    <scope>NUCLEOTIDE SEQUENCE [LARGE SCALE GENOMIC DNA]</scope>
    <source>
        <strain evidence="3 4">PL 12/M</strain>
    </source>
</reference>
<name>A0A7Z7AUQ0_9EURY</name>
<dbReference type="InterPro" id="IPR017474">
    <property type="entry name" value="PEF_CTERM_C"/>
</dbReference>
<comment type="caution">
    <text evidence="3">The sequence shown here is derived from an EMBL/GenBank/DDBJ whole genome shotgun (WGS) entry which is preliminary data.</text>
</comment>
<sequence>MKKILIAIAVIALFTGTAAAYDANIWNAAGTAAAGNPIVIHPGETLTFSYNGANFASENQVLPYYSDVEAVSGGAADTDMTVTISKTNFEPGIADPYTDVAVVQITLDANAPATGQWRVTIGAGEDAITKDVGSAARNFLIPEFPTIALPVAAILGLAFFMQRRKEE</sequence>
<feature type="domain" description="PEF-CTERM protein sorting" evidence="2">
    <location>
        <begin position="141"/>
        <end position="165"/>
    </location>
</feature>
<accession>A0A7Z7AUQ0</accession>
<dbReference type="OrthoDB" id="142332at2157"/>
<keyword evidence="4" id="KW-1185">Reference proteome</keyword>
<dbReference type="NCBIfam" id="TIGR03024">
    <property type="entry name" value="arch_PEF_CTERM"/>
    <property type="match status" value="1"/>
</dbReference>
<keyword evidence="1" id="KW-0472">Membrane</keyword>
<evidence type="ECO:0000256" key="1">
    <source>
        <dbReference type="SAM" id="Phobius"/>
    </source>
</evidence>
<proteinExistence type="predicted"/>
<dbReference type="AlphaFoldDB" id="A0A7Z7AUQ0"/>
<evidence type="ECO:0000259" key="2">
    <source>
        <dbReference type="Pfam" id="PF26596"/>
    </source>
</evidence>
<dbReference type="Proteomes" id="UP000199259">
    <property type="component" value="Unassembled WGS sequence"/>
</dbReference>
<evidence type="ECO:0000313" key="3">
    <source>
        <dbReference type="EMBL" id="SDF25172.1"/>
    </source>
</evidence>
<dbReference type="Pfam" id="PF26596">
    <property type="entry name" value="PEF-CTERM_ARCH"/>
    <property type="match status" value="1"/>
</dbReference>
<keyword evidence="1" id="KW-1133">Transmembrane helix</keyword>
<protein>
    <submittedName>
        <fullName evidence="3">PEF-CTERM protein sorting domain-containing protein</fullName>
    </submittedName>
</protein>
<gene>
    <name evidence="3" type="ORF">SAMN04488589_0122</name>
</gene>
<evidence type="ECO:0000313" key="4">
    <source>
        <dbReference type="Proteomes" id="UP000199259"/>
    </source>
</evidence>
<organism evidence="3 4">
    <name type="scientific">Methanolobus vulcani</name>
    <dbReference type="NCBI Taxonomy" id="38026"/>
    <lineage>
        <taxon>Archaea</taxon>
        <taxon>Methanobacteriati</taxon>
        <taxon>Methanobacteriota</taxon>
        <taxon>Stenosarchaea group</taxon>
        <taxon>Methanomicrobia</taxon>
        <taxon>Methanosarcinales</taxon>
        <taxon>Methanosarcinaceae</taxon>
        <taxon>Methanolobus</taxon>
    </lineage>
</organism>
<feature type="transmembrane region" description="Helical" evidence="1">
    <location>
        <begin position="144"/>
        <end position="161"/>
    </location>
</feature>